<dbReference type="RefSeq" id="WP_003525258.1">
    <property type="nucleotide sequence ID" value="NZ_QGDL01000011.1"/>
</dbReference>
<feature type="transmembrane region" description="Helical" evidence="2">
    <location>
        <begin position="124"/>
        <end position="147"/>
    </location>
</feature>
<dbReference type="SUPFAM" id="SSF47413">
    <property type="entry name" value="lambda repressor-like DNA-binding domains"/>
    <property type="match status" value="1"/>
</dbReference>
<name>A0A2Y9BMM3_9FIRM</name>
<dbReference type="PANTHER" id="PTHR46558:SF11">
    <property type="entry name" value="HTH-TYPE TRANSCRIPTIONAL REGULATOR XRE"/>
    <property type="match status" value="1"/>
</dbReference>
<dbReference type="InterPro" id="IPR001387">
    <property type="entry name" value="Cro/C1-type_HTH"/>
</dbReference>
<keyword evidence="2" id="KW-1133">Transmembrane helix</keyword>
<comment type="caution">
    <text evidence="4">The sequence shown here is derived from an EMBL/GenBank/DDBJ whole genome shotgun (WGS) entry which is preliminary data.</text>
</comment>
<reference evidence="4 5" key="1">
    <citation type="submission" date="2018-05" db="EMBL/GenBank/DDBJ databases">
        <title>The Hungate 1000. A catalogue of reference genomes from the rumen microbiome.</title>
        <authorList>
            <person name="Kelly W."/>
        </authorList>
    </citation>
    <scope>NUCLEOTIDE SEQUENCE [LARGE SCALE GENOMIC DNA]</scope>
    <source>
        <strain evidence="4 5">NLAE-zl-C242</strain>
    </source>
</reference>
<proteinExistence type="predicted"/>
<dbReference type="AlphaFoldDB" id="A0A2Y9BMM3"/>
<dbReference type="CDD" id="cd00093">
    <property type="entry name" value="HTH_XRE"/>
    <property type="match status" value="1"/>
</dbReference>
<dbReference type="PANTHER" id="PTHR46558">
    <property type="entry name" value="TRACRIPTIONAL REGULATORY PROTEIN-RELATED-RELATED"/>
    <property type="match status" value="1"/>
</dbReference>
<sequence>MELSEKLQELRKEKGLTQEELAEALFVSRTAISKWESGRGVPNIESLKAISKFFSVSIDELLSGEEILKIADEDNKQKEKHTRDLVFGLLDCSLIMFLFLPFFGQKGDEIIKEVSLLSLTGTPQYIKIPYLIIVFGIVLTGVLLLALQNYEAVFWLKHKHQISIVLSTVATIEFMITLQPYAAFFTFVFLAIKSLMLIKWR</sequence>
<dbReference type="EMBL" id="QGDL01000011">
    <property type="protein sequence ID" value="PWJ27623.1"/>
    <property type="molecule type" value="Genomic_DNA"/>
</dbReference>
<dbReference type="Pfam" id="PF01381">
    <property type="entry name" value="HTH_3"/>
    <property type="match status" value="1"/>
</dbReference>
<feature type="domain" description="HTH cro/C1-type" evidence="3">
    <location>
        <begin position="7"/>
        <end position="61"/>
    </location>
</feature>
<organism evidence="4 5">
    <name type="scientific">Faecalicatena orotica</name>
    <dbReference type="NCBI Taxonomy" id="1544"/>
    <lineage>
        <taxon>Bacteria</taxon>
        <taxon>Bacillati</taxon>
        <taxon>Bacillota</taxon>
        <taxon>Clostridia</taxon>
        <taxon>Lachnospirales</taxon>
        <taxon>Lachnospiraceae</taxon>
        <taxon>Faecalicatena</taxon>
    </lineage>
</organism>
<keyword evidence="1 4" id="KW-0238">DNA-binding</keyword>
<keyword evidence="5" id="KW-1185">Reference proteome</keyword>
<dbReference type="OrthoDB" id="9801008at2"/>
<dbReference type="PROSITE" id="PS50943">
    <property type="entry name" value="HTH_CROC1"/>
    <property type="match status" value="1"/>
</dbReference>
<evidence type="ECO:0000313" key="5">
    <source>
        <dbReference type="Proteomes" id="UP000245845"/>
    </source>
</evidence>
<evidence type="ECO:0000259" key="3">
    <source>
        <dbReference type="PROSITE" id="PS50943"/>
    </source>
</evidence>
<feature type="transmembrane region" description="Helical" evidence="2">
    <location>
        <begin position="85"/>
        <end position="104"/>
    </location>
</feature>
<keyword evidence="2" id="KW-0472">Membrane</keyword>
<evidence type="ECO:0000256" key="2">
    <source>
        <dbReference type="SAM" id="Phobius"/>
    </source>
</evidence>
<evidence type="ECO:0000313" key="4">
    <source>
        <dbReference type="EMBL" id="PWJ27623.1"/>
    </source>
</evidence>
<dbReference type="SMART" id="SM00530">
    <property type="entry name" value="HTH_XRE"/>
    <property type="match status" value="1"/>
</dbReference>
<dbReference type="GO" id="GO:0003677">
    <property type="term" value="F:DNA binding"/>
    <property type="evidence" value="ECO:0007669"/>
    <property type="project" value="UniProtKB-KW"/>
</dbReference>
<accession>A0A2Y9BMM3</accession>
<protein>
    <submittedName>
        <fullName evidence="4">DNA-binding XRE family transcriptional regulator</fullName>
    </submittedName>
</protein>
<dbReference type="Gene3D" id="1.10.260.40">
    <property type="entry name" value="lambda repressor-like DNA-binding domains"/>
    <property type="match status" value="1"/>
</dbReference>
<gene>
    <name evidence="4" type="ORF">A8806_11158</name>
</gene>
<dbReference type="Proteomes" id="UP000245845">
    <property type="component" value="Unassembled WGS sequence"/>
</dbReference>
<keyword evidence="2" id="KW-0812">Transmembrane</keyword>
<dbReference type="InterPro" id="IPR010982">
    <property type="entry name" value="Lambda_DNA-bd_dom_sf"/>
</dbReference>
<evidence type="ECO:0000256" key="1">
    <source>
        <dbReference type="ARBA" id="ARBA00023125"/>
    </source>
</evidence>
<dbReference type="GeneID" id="57960483"/>